<evidence type="ECO:0000256" key="1">
    <source>
        <dbReference type="SAM" id="MobiDB-lite"/>
    </source>
</evidence>
<dbReference type="GO" id="GO:0007229">
    <property type="term" value="P:integrin-mediated signaling pathway"/>
    <property type="evidence" value="ECO:0007669"/>
    <property type="project" value="UniProtKB-KW"/>
</dbReference>
<evidence type="ECO:0000256" key="2">
    <source>
        <dbReference type="SAM" id="Phobius"/>
    </source>
</evidence>
<sequence length="178" mass="19323">MILVFFRGCIFVGWFQMVGFLNEKIFGQKNVKLICCCDIKSFVIFLIFYSCMQLIFNLSALCCRPVSSSFSSSSSLTFQPLVSRPAPPNKPLPPDPVTPAQVSVPLKPVVPKKPRPPVPPPQPYLPPHPGLPANPGYAPTTKLATHGAVSPAAGPTRRPPLRPTRPAVPPKFESSPPL</sequence>
<accession>A0A1A8BL61</accession>
<keyword evidence="2" id="KW-1133">Transmembrane helix</keyword>
<protein>
    <submittedName>
        <fullName evidence="3">A disintegrin and metalloproteinase domain 15</fullName>
    </submittedName>
</protein>
<organism evidence="3">
    <name type="scientific">Nothobranchius kadleci</name>
    <name type="common">African annual killifish</name>
    <dbReference type="NCBI Taxonomy" id="1051664"/>
    <lineage>
        <taxon>Eukaryota</taxon>
        <taxon>Metazoa</taxon>
        <taxon>Chordata</taxon>
        <taxon>Craniata</taxon>
        <taxon>Vertebrata</taxon>
        <taxon>Euteleostomi</taxon>
        <taxon>Actinopterygii</taxon>
        <taxon>Neopterygii</taxon>
        <taxon>Teleostei</taxon>
        <taxon>Neoteleostei</taxon>
        <taxon>Acanthomorphata</taxon>
        <taxon>Ovalentaria</taxon>
        <taxon>Atherinomorphae</taxon>
        <taxon>Cyprinodontiformes</taxon>
        <taxon>Nothobranchiidae</taxon>
        <taxon>Nothobranchius</taxon>
    </lineage>
</organism>
<feature type="transmembrane region" description="Helical" evidence="2">
    <location>
        <begin position="42"/>
        <end position="61"/>
    </location>
</feature>
<feature type="compositionally biased region" description="Pro residues" evidence="1">
    <location>
        <begin position="116"/>
        <end position="132"/>
    </location>
</feature>
<gene>
    <name evidence="3" type="primary">ADAM15</name>
</gene>
<dbReference type="AlphaFoldDB" id="A0A1A8BL61"/>
<evidence type="ECO:0000313" key="3">
    <source>
        <dbReference type="EMBL" id="SBP67366.1"/>
    </source>
</evidence>
<dbReference type="EMBL" id="HADZ01003425">
    <property type="protein sequence ID" value="SBP67366.1"/>
    <property type="molecule type" value="Transcribed_RNA"/>
</dbReference>
<feature type="compositionally biased region" description="Pro residues" evidence="1">
    <location>
        <begin position="157"/>
        <end position="169"/>
    </location>
</feature>
<proteinExistence type="predicted"/>
<feature type="compositionally biased region" description="Low complexity" evidence="1">
    <location>
        <begin position="98"/>
        <end position="109"/>
    </location>
</feature>
<name>A0A1A8BL61_NOTKA</name>
<keyword evidence="2" id="KW-0472">Membrane</keyword>
<feature type="region of interest" description="Disordered" evidence="1">
    <location>
        <begin position="80"/>
        <end position="178"/>
    </location>
</feature>
<keyword evidence="3" id="KW-0401">Integrin</keyword>
<keyword evidence="2" id="KW-0812">Transmembrane</keyword>
<reference evidence="3" key="2">
    <citation type="submission" date="2016-06" db="EMBL/GenBank/DDBJ databases">
        <title>The genome of a short-lived fish provides insights into sex chromosome evolution and the genetic control of aging.</title>
        <authorList>
            <person name="Reichwald K."/>
            <person name="Felder M."/>
            <person name="Petzold A."/>
            <person name="Koch P."/>
            <person name="Groth M."/>
            <person name="Platzer M."/>
        </authorList>
    </citation>
    <scope>NUCLEOTIDE SEQUENCE</scope>
    <source>
        <tissue evidence="3">Brain</tissue>
    </source>
</reference>
<reference evidence="3" key="1">
    <citation type="submission" date="2016-05" db="EMBL/GenBank/DDBJ databases">
        <authorList>
            <person name="Lavstsen T."/>
            <person name="Jespersen J.S."/>
        </authorList>
    </citation>
    <scope>NUCLEOTIDE SEQUENCE</scope>
    <source>
        <tissue evidence="3">Brain</tissue>
    </source>
</reference>
<feature type="compositionally biased region" description="Pro residues" evidence="1">
    <location>
        <begin position="85"/>
        <end position="97"/>
    </location>
</feature>